<reference evidence="2 3" key="1">
    <citation type="submission" date="2021-06" db="EMBL/GenBank/DDBJ databases">
        <title>Caerostris extrusa draft genome.</title>
        <authorList>
            <person name="Kono N."/>
            <person name="Arakawa K."/>
        </authorList>
    </citation>
    <scope>NUCLEOTIDE SEQUENCE [LARGE SCALE GENOMIC DNA]</scope>
</reference>
<protein>
    <submittedName>
        <fullName evidence="2">Uncharacterized protein</fullName>
    </submittedName>
</protein>
<feature type="region of interest" description="Disordered" evidence="1">
    <location>
        <begin position="1"/>
        <end position="73"/>
    </location>
</feature>
<gene>
    <name evidence="2" type="ORF">CEXT_659941</name>
</gene>
<accession>A0AAV4XSC9</accession>
<name>A0AAV4XSC9_CAEEX</name>
<organism evidence="2 3">
    <name type="scientific">Caerostris extrusa</name>
    <name type="common">Bark spider</name>
    <name type="synonym">Caerostris bankana</name>
    <dbReference type="NCBI Taxonomy" id="172846"/>
    <lineage>
        <taxon>Eukaryota</taxon>
        <taxon>Metazoa</taxon>
        <taxon>Ecdysozoa</taxon>
        <taxon>Arthropoda</taxon>
        <taxon>Chelicerata</taxon>
        <taxon>Arachnida</taxon>
        <taxon>Araneae</taxon>
        <taxon>Araneomorphae</taxon>
        <taxon>Entelegynae</taxon>
        <taxon>Araneoidea</taxon>
        <taxon>Araneidae</taxon>
        <taxon>Caerostris</taxon>
    </lineage>
</organism>
<keyword evidence="3" id="KW-1185">Reference proteome</keyword>
<dbReference type="EMBL" id="BPLR01018251">
    <property type="protein sequence ID" value="GIY98061.1"/>
    <property type="molecule type" value="Genomic_DNA"/>
</dbReference>
<evidence type="ECO:0000313" key="3">
    <source>
        <dbReference type="Proteomes" id="UP001054945"/>
    </source>
</evidence>
<sequence length="73" mass="7596">MLLQPLSDRQPIECVGRGSAGCNSNPIGISPTQRPIHLGVSQGRRNSPSPDALAPPSASPPSPLQTLFSSGHR</sequence>
<dbReference type="AlphaFoldDB" id="A0AAV4XSC9"/>
<evidence type="ECO:0000313" key="2">
    <source>
        <dbReference type="EMBL" id="GIY98061.1"/>
    </source>
</evidence>
<evidence type="ECO:0000256" key="1">
    <source>
        <dbReference type="SAM" id="MobiDB-lite"/>
    </source>
</evidence>
<feature type="compositionally biased region" description="Polar residues" evidence="1">
    <location>
        <begin position="21"/>
        <end position="33"/>
    </location>
</feature>
<proteinExistence type="predicted"/>
<comment type="caution">
    <text evidence="2">The sequence shown here is derived from an EMBL/GenBank/DDBJ whole genome shotgun (WGS) entry which is preliminary data.</text>
</comment>
<dbReference type="Proteomes" id="UP001054945">
    <property type="component" value="Unassembled WGS sequence"/>
</dbReference>
<feature type="compositionally biased region" description="Low complexity" evidence="1">
    <location>
        <begin position="47"/>
        <end position="56"/>
    </location>
</feature>